<feature type="signal peptide" evidence="1">
    <location>
        <begin position="1"/>
        <end position="32"/>
    </location>
</feature>
<gene>
    <name evidence="2" type="ORF">FH759_02225</name>
</gene>
<comment type="caution">
    <text evidence="2">The sequence shown here is derived from an EMBL/GenBank/DDBJ whole genome shotgun (WGS) entry which is preliminary data.</text>
</comment>
<organism evidence="2 3">
    <name type="scientific">Sediminimonas qiaohouensis</name>
    <dbReference type="NCBI Taxonomy" id="552061"/>
    <lineage>
        <taxon>Bacteria</taxon>
        <taxon>Pseudomonadati</taxon>
        <taxon>Pseudomonadota</taxon>
        <taxon>Alphaproteobacteria</taxon>
        <taxon>Rhodobacterales</taxon>
        <taxon>Roseobacteraceae</taxon>
        <taxon>Sediminimonas</taxon>
    </lineage>
</organism>
<protein>
    <submittedName>
        <fullName evidence="2">Uncharacterized protein</fullName>
    </submittedName>
</protein>
<name>A0A7C9LLK0_9RHOB</name>
<dbReference type="EMBL" id="VENJ01000002">
    <property type="protein sequence ID" value="MTJ03500.1"/>
    <property type="molecule type" value="Genomic_DNA"/>
</dbReference>
<sequence length="210" mass="22647">MTQTVSRAATLRAIAICALAALALAAPRAASAAEVDSVYRTYDWQNDCQLVDDGGDDPPGMGARLICPGPGGLYLMLADSDARISLDYGAAPVFGPWESFASFSNVHDTVEWRRQRINGRMQVFATIHRWIVGPDPSRREILVISTVAQDANTESCIVAYIDTTGTPNANRLARRVAGRHAPGFVCGNARPRAFGYVGLDTPVPHRVTPH</sequence>
<evidence type="ECO:0000313" key="3">
    <source>
        <dbReference type="Proteomes" id="UP000483078"/>
    </source>
</evidence>
<evidence type="ECO:0000256" key="1">
    <source>
        <dbReference type="SAM" id="SignalP"/>
    </source>
</evidence>
<reference evidence="2 3" key="1">
    <citation type="submission" date="2019-06" db="EMBL/GenBank/DDBJ databases">
        <title>Enrichment of Autotrophic Halophilic Microorganisms from Red Sea Brine Pool Using Microbial Electrosynthesis System.</title>
        <authorList>
            <person name="Alqahtani M.F."/>
            <person name="Bajracharya S."/>
            <person name="Katuri K.P."/>
            <person name="Ali M."/>
            <person name="Saikaly P.E."/>
        </authorList>
    </citation>
    <scope>NUCLEOTIDE SEQUENCE [LARGE SCALE GENOMIC DNA]</scope>
    <source>
        <strain evidence="2">MES6</strain>
    </source>
</reference>
<dbReference type="AlphaFoldDB" id="A0A7C9LLK0"/>
<keyword evidence="1" id="KW-0732">Signal</keyword>
<feature type="chain" id="PRO_5028898362" evidence="1">
    <location>
        <begin position="33"/>
        <end position="210"/>
    </location>
</feature>
<evidence type="ECO:0000313" key="2">
    <source>
        <dbReference type="EMBL" id="MTJ03500.1"/>
    </source>
</evidence>
<proteinExistence type="predicted"/>
<dbReference type="RefSeq" id="WP_273247986.1">
    <property type="nucleotide sequence ID" value="NZ_VENJ01000002.1"/>
</dbReference>
<accession>A0A7C9LLK0</accession>
<dbReference type="Proteomes" id="UP000483078">
    <property type="component" value="Unassembled WGS sequence"/>
</dbReference>